<feature type="domain" description="CUE" evidence="2">
    <location>
        <begin position="8"/>
        <end position="51"/>
    </location>
</feature>
<dbReference type="OrthoDB" id="5794653at2759"/>
<evidence type="ECO:0000256" key="1">
    <source>
        <dbReference type="SAM" id="MobiDB-lite"/>
    </source>
</evidence>
<dbReference type="SUPFAM" id="SSF46934">
    <property type="entry name" value="UBA-like"/>
    <property type="match status" value="1"/>
</dbReference>
<dbReference type="InterPro" id="IPR009060">
    <property type="entry name" value="UBA-like_sf"/>
</dbReference>
<reference evidence="3" key="1">
    <citation type="submission" date="2021-09" db="EMBL/GenBank/DDBJ databases">
        <authorList>
            <person name="Martin H S."/>
        </authorList>
    </citation>
    <scope>NUCLEOTIDE SEQUENCE</scope>
</reference>
<dbReference type="InterPro" id="IPR040192">
    <property type="entry name" value="CUEDC1"/>
</dbReference>
<dbReference type="Proteomes" id="UP000789524">
    <property type="component" value="Unassembled WGS sequence"/>
</dbReference>
<accession>A0A8J2QFR2</accession>
<evidence type="ECO:0000259" key="2">
    <source>
        <dbReference type="PROSITE" id="PS51140"/>
    </source>
</evidence>
<proteinExistence type="predicted"/>
<dbReference type="CDD" id="cd14366">
    <property type="entry name" value="CUE_CUED1"/>
    <property type="match status" value="1"/>
</dbReference>
<evidence type="ECO:0000313" key="4">
    <source>
        <dbReference type="Proteomes" id="UP000789524"/>
    </source>
</evidence>
<dbReference type="SMART" id="SM00546">
    <property type="entry name" value="CUE"/>
    <property type="match status" value="1"/>
</dbReference>
<dbReference type="InterPro" id="IPR040195">
    <property type="entry name" value="CUE_CUED1"/>
</dbReference>
<comment type="caution">
    <text evidence="3">The sequence shown here is derived from an EMBL/GenBank/DDBJ whole genome shotgun (WGS) entry which is preliminary data.</text>
</comment>
<dbReference type="Pfam" id="PF02845">
    <property type="entry name" value="CUE"/>
    <property type="match status" value="1"/>
</dbReference>
<dbReference type="EMBL" id="CAKASE010000047">
    <property type="protein sequence ID" value="CAG9561852.1"/>
    <property type="molecule type" value="Genomic_DNA"/>
</dbReference>
<organism evidence="3 4">
    <name type="scientific">Danaus chrysippus</name>
    <name type="common">African queen</name>
    <dbReference type="NCBI Taxonomy" id="151541"/>
    <lineage>
        <taxon>Eukaryota</taxon>
        <taxon>Metazoa</taxon>
        <taxon>Ecdysozoa</taxon>
        <taxon>Arthropoda</taxon>
        <taxon>Hexapoda</taxon>
        <taxon>Insecta</taxon>
        <taxon>Pterygota</taxon>
        <taxon>Neoptera</taxon>
        <taxon>Endopterygota</taxon>
        <taxon>Lepidoptera</taxon>
        <taxon>Glossata</taxon>
        <taxon>Ditrysia</taxon>
        <taxon>Papilionoidea</taxon>
        <taxon>Nymphalidae</taxon>
        <taxon>Danainae</taxon>
        <taxon>Danaini</taxon>
        <taxon>Danaina</taxon>
        <taxon>Danaus</taxon>
        <taxon>Anosia</taxon>
    </lineage>
</organism>
<keyword evidence="4" id="KW-1185">Reference proteome</keyword>
<dbReference type="PANTHER" id="PTHR13467">
    <property type="entry name" value="CUE DOMAIN CONTAINING PROTEIN 1"/>
    <property type="match status" value="1"/>
</dbReference>
<name>A0A8J2QFR2_9NEOP</name>
<dbReference type="InterPro" id="IPR003892">
    <property type="entry name" value="CUE"/>
</dbReference>
<protein>
    <submittedName>
        <fullName evidence="3">(African queen) hypothetical protein</fullName>
    </submittedName>
</protein>
<sequence length="248" mass="28193">MASTMQLEFTQAMTDFKTMFPDMDDDVIEAVLRANQGAVDATIDQLLAMSTDNQNERLRLEMERVESSSPSRKKERRIICRNVQNGEDNDTTALVDVEDESIPLSVKKKWVPRMLGPLPPMFLRIPPGTDARIDLSLDMDDDRIATFLQNEEFMAELRWNQEFIAALDSEQGGKTKCHDDEAAFKERLKNMGKLSRKKFAQLSRMFTRGGSRKSGNAKVPSRGPPDSLLLQEEHSDDDDRPQTLNIKI</sequence>
<gene>
    <name evidence="3" type="ORF">DCHRY22_LOCUS3292</name>
</gene>
<evidence type="ECO:0000313" key="3">
    <source>
        <dbReference type="EMBL" id="CAG9561852.1"/>
    </source>
</evidence>
<dbReference type="PROSITE" id="PS51140">
    <property type="entry name" value="CUE"/>
    <property type="match status" value="1"/>
</dbReference>
<dbReference type="Gene3D" id="1.10.8.10">
    <property type="entry name" value="DNA helicase RuvA subunit, C-terminal domain"/>
    <property type="match status" value="1"/>
</dbReference>
<feature type="region of interest" description="Disordered" evidence="1">
    <location>
        <begin position="207"/>
        <end position="248"/>
    </location>
</feature>
<dbReference type="PANTHER" id="PTHR13467:SF3">
    <property type="entry name" value="CUE DOMAIN-CONTAINING PROTEIN 1"/>
    <property type="match status" value="1"/>
</dbReference>
<dbReference type="GO" id="GO:0043130">
    <property type="term" value="F:ubiquitin binding"/>
    <property type="evidence" value="ECO:0007669"/>
    <property type="project" value="InterPro"/>
</dbReference>
<dbReference type="AlphaFoldDB" id="A0A8J2QFR2"/>